<name>E3MA06_CAERE</name>
<organism evidence="3">
    <name type="scientific">Caenorhabditis remanei</name>
    <name type="common">Caenorhabditis vulgaris</name>
    <dbReference type="NCBI Taxonomy" id="31234"/>
    <lineage>
        <taxon>Eukaryota</taxon>
        <taxon>Metazoa</taxon>
        <taxon>Ecdysozoa</taxon>
        <taxon>Nematoda</taxon>
        <taxon>Chromadorea</taxon>
        <taxon>Rhabditida</taxon>
        <taxon>Rhabditina</taxon>
        <taxon>Rhabditomorpha</taxon>
        <taxon>Rhabditoidea</taxon>
        <taxon>Rhabditidae</taxon>
        <taxon>Peloderinae</taxon>
        <taxon>Caenorhabditis</taxon>
    </lineage>
</organism>
<gene>
    <name evidence="2" type="ORF">CRE_17074</name>
</gene>
<dbReference type="HOGENOM" id="CLU_000680_20_2_1"/>
<sequence>MSHHYPLHQSEILACLISPSVHSSTLFTPFNFFLVYRPPDASSAQSLALIDHLDEYLPLKSCILAGDFNYPSLTWNPPSSNHPFSLFLQSKGLYQNVTFPTRTSATSSNILDLVLSSPDIAIPHISKEPTLLNSDHFSVDFSLITTVSNHSSASLPTSPTFRNEHRLNYKKCDFKSLNADIANVDWDLVLSSISSPTDKFALFSKMLSDFIISHTPFSTPPKTHRTSFSIRQLKRARQRYSKLLKLPNPPAEQIFRLRTLIASTSKRIKSNMVTEERKILSAPNSRSARLLIKKRTRSSPKIPPLYVNNQLISSNAAKSSIFSSVFFSNYNLSPSSSLIPVSNNSSNNISPSELFLPWIIENTLRKVPLRCGFTTHHANFYIIRNCATTLAIPLSIIYSDSFLKSHVPASWKHAIIIPIPKKGSLTSPENYRPISLTDPFSRVCERILCNYIKINLFRNISRFQHGFLSKRSCSSSLVHSISEYRLLLSSHKSLDVVYFDFRKAFDQVDHQFLISKLDSFGIPSNIISWLTDFLSDRTFSVKIDDFVGTPSASIPSGVPQGSVSGPLLFLVFINDLLLKLADISSLCIAAFADDIKLYSHDPLALQMGIDLVESWASDNSLPLAHSKTALLRLGPRNSSHPYTIGGSLIDSVDSVRDLGLLIEPNLKFTRHINRAVALALLRSKQLLKSFKSNSPQFYIFLFKTYVLPLVEYCSVVYSPPPSSKLAHKLETPLRFFSRKILQRCNTPYCSYLDRLSQLDLFSMRHRRLKAQLLFLYNLIIGASYFPSLETHVRLSSSSRRPMSLICINPNCSNFFSTVIPIWNALTINVPHFLCPSEFNSLLVNNIARF</sequence>
<evidence type="ECO:0000259" key="1">
    <source>
        <dbReference type="PROSITE" id="PS50878"/>
    </source>
</evidence>
<dbReference type="Proteomes" id="UP000008281">
    <property type="component" value="Unassembled WGS sequence"/>
</dbReference>
<dbReference type="OMA" id="QHINHIT"/>
<reference evidence="2" key="1">
    <citation type="submission" date="2007-07" db="EMBL/GenBank/DDBJ databases">
        <title>PCAP assembly of the Caenorhabditis remanei genome.</title>
        <authorList>
            <consortium name="The Caenorhabditis remanei Sequencing Consortium"/>
            <person name="Wilson R.K."/>
        </authorList>
    </citation>
    <scope>NUCLEOTIDE SEQUENCE [LARGE SCALE GENOMIC DNA]</scope>
    <source>
        <strain evidence="2">PB4641</strain>
    </source>
</reference>
<dbReference type="CDD" id="cd01650">
    <property type="entry name" value="RT_nLTR_like"/>
    <property type="match status" value="1"/>
</dbReference>
<dbReference type="SUPFAM" id="SSF56219">
    <property type="entry name" value="DNase I-like"/>
    <property type="match status" value="1"/>
</dbReference>
<evidence type="ECO:0000313" key="3">
    <source>
        <dbReference type="Proteomes" id="UP000008281"/>
    </source>
</evidence>
<keyword evidence="3" id="KW-1185">Reference proteome</keyword>
<dbReference type="AlphaFoldDB" id="E3MA06"/>
<dbReference type="PROSITE" id="PS50878">
    <property type="entry name" value="RT_POL"/>
    <property type="match status" value="1"/>
</dbReference>
<dbReference type="GO" id="GO:0003824">
    <property type="term" value="F:catalytic activity"/>
    <property type="evidence" value="ECO:0007669"/>
    <property type="project" value="InterPro"/>
</dbReference>
<dbReference type="InterPro" id="IPR000477">
    <property type="entry name" value="RT_dom"/>
</dbReference>
<dbReference type="Pfam" id="PF00078">
    <property type="entry name" value="RVT_1"/>
    <property type="match status" value="1"/>
</dbReference>
<dbReference type="OrthoDB" id="410104at2759"/>
<dbReference type="SUPFAM" id="SSF56672">
    <property type="entry name" value="DNA/RNA polymerases"/>
    <property type="match status" value="1"/>
</dbReference>
<proteinExistence type="predicted"/>
<dbReference type="PANTHER" id="PTHR33332">
    <property type="entry name" value="REVERSE TRANSCRIPTASE DOMAIN-CONTAINING PROTEIN"/>
    <property type="match status" value="1"/>
</dbReference>
<dbReference type="EMBL" id="DS268431">
    <property type="protein sequence ID" value="EFO96901.1"/>
    <property type="molecule type" value="Genomic_DNA"/>
</dbReference>
<evidence type="ECO:0000313" key="2">
    <source>
        <dbReference type="EMBL" id="EFO96901.1"/>
    </source>
</evidence>
<dbReference type="Pfam" id="PF14529">
    <property type="entry name" value="Exo_endo_phos_2"/>
    <property type="match status" value="1"/>
</dbReference>
<protein>
    <recommendedName>
        <fullName evidence="1">Reverse transcriptase domain-containing protein</fullName>
    </recommendedName>
</protein>
<accession>E3MA06</accession>
<dbReference type="STRING" id="31234.E3MA06"/>
<dbReference type="PRINTS" id="PR01345">
    <property type="entry name" value="CERVTRCPTASE"/>
</dbReference>
<dbReference type="InterPro" id="IPR043502">
    <property type="entry name" value="DNA/RNA_pol_sf"/>
</dbReference>
<dbReference type="InParanoid" id="E3MA06"/>
<dbReference type="InterPro" id="IPR005135">
    <property type="entry name" value="Endo/exonuclease/phosphatase"/>
</dbReference>
<dbReference type="Gene3D" id="3.60.10.10">
    <property type="entry name" value="Endonuclease/exonuclease/phosphatase"/>
    <property type="match status" value="1"/>
</dbReference>
<feature type="domain" description="Reverse transcriptase" evidence="1">
    <location>
        <begin position="400"/>
        <end position="649"/>
    </location>
</feature>
<dbReference type="InterPro" id="IPR036691">
    <property type="entry name" value="Endo/exonu/phosph_ase_sf"/>
</dbReference>
<dbReference type="eggNOG" id="KOG1075">
    <property type="taxonomic scope" value="Eukaryota"/>
</dbReference>